<dbReference type="NCBIfam" id="TIGR01873">
    <property type="entry name" value="cas_CT1978"/>
    <property type="match status" value="1"/>
</dbReference>
<name>A0A386UMB0_9RHOB</name>
<dbReference type="Pfam" id="PF09707">
    <property type="entry name" value="Cas_Cas2CT1978"/>
    <property type="match status" value="1"/>
</dbReference>
<dbReference type="Proteomes" id="UP000272010">
    <property type="component" value="Chromosome"/>
</dbReference>
<evidence type="ECO:0000313" key="1">
    <source>
        <dbReference type="EMBL" id="AYF01855.1"/>
    </source>
</evidence>
<reference evidence="2" key="1">
    <citation type="submission" date="2018-07" db="EMBL/GenBank/DDBJ databases">
        <title>Genome Structure of the Opportunistic Pathogen Paracoccus yeei (Alphaproteobacteria) and Identification of Putative Virulence Factors.</title>
        <authorList>
            <person name="Lasek R."/>
            <person name="Szuplewska M."/>
            <person name="Mitura M."/>
            <person name="Decewicz P."/>
            <person name="Chmielowska C."/>
            <person name="Pawlot A."/>
            <person name="Sentkowska D."/>
            <person name="Czarnecki J."/>
            <person name="Bartosik D."/>
        </authorList>
    </citation>
    <scope>NUCLEOTIDE SEQUENCE [LARGE SCALE GENOMIC DNA]</scope>
    <source>
        <strain evidence="2">CCUG 32053</strain>
    </source>
</reference>
<proteinExistence type="predicted"/>
<gene>
    <name evidence="1" type="ORF">PY32053_02247</name>
</gene>
<dbReference type="Gene3D" id="3.30.70.240">
    <property type="match status" value="1"/>
</dbReference>
<sequence length="99" mass="11021">MAGQMTTVVTRDVEDRYRGFLTSVMLEIAPGVYVSPQMTQGVRDRVWTVLSDWWAALGRGSIVMTWRDTKAAGNLRILTLGIPAKEIVDADGILLVKRK</sequence>
<evidence type="ECO:0000313" key="2">
    <source>
        <dbReference type="Proteomes" id="UP000272010"/>
    </source>
</evidence>
<dbReference type="InterPro" id="IPR010152">
    <property type="entry name" value="CRISPR-assoc_prot_Cas2_sub"/>
</dbReference>
<dbReference type="EMBL" id="CP031078">
    <property type="protein sequence ID" value="AYF01855.1"/>
    <property type="molecule type" value="Genomic_DNA"/>
</dbReference>
<dbReference type="AlphaFoldDB" id="A0A386UMB0"/>
<organism evidence="1 2">
    <name type="scientific">Paracoccus yeei</name>
    <dbReference type="NCBI Taxonomy" id="147645"/>
    <lineage>
        <taxon>Bacteria</taxon>
        <taxon>Pseudomonadati</taxon>
        <taxon>Pseudomonadota</taxon>
        <taxon>Alphaproteobacteria</taxon>
        <taxon>Rhodobacterales</taxon>
        <taxon>Paracoccaceae</taxon>
        <taxon>Paracoccus</taxon>
    </lineage>
</organism>
<protein>
    <submittedName>
        <fullName evidence="1">Type I-E CRISPR-associated endoribonuclease Cas2</fullName>
    </submittedName>
</protein>
<accession>A0A386UMB0</accession>